<dbReference type="RefSeq" id="WP_231933214.1">
    <property type="nucleotide sequence ID" value="NZ_CP036349.1"/>
</dbReference>
<dbReference type="InterPro" id="IPR053864">
    <property type="entry name" value="DUF6933"/>
</dbReference>
<evidence type="ECO:0000259" key="1">
    <source>
        <dbReference type="Pfam" id="PF22016"/>
    </source>
</evidence>
<dbReference type="EMBL" id="CP036349">
    <property type="protein sequence ID" value="QDV73727.1"/>
    <property type="molecule type" value="Genomic_DNA"/>
</dbReference>
<accession>A0A518K7H9</accession>
<dbReference type="Pfam" id="PF22016">
    <property type="entry name" value="DUF6933"/>
    <property type="match status" value="1"/>
</dbReference>
<keyword evidence="3" id="KW-1185">Reference proteome</keyword>
<dbReference type="AlphaFoldDB" id="A0A518K7H9"/>
<proteinExistence type="predicted"/>
<dbReference type="KEGG" id="bmei:Spa11_19260"/>
<evidence type="ECO:0000313" key="3">
    <source>
        <dbReference type="Proteomes" id="UP000316426"/>
    </source>
</evidence>
<protein>
    <recommendedName>
        <fullName evidence="1">DUF6933 domain-containing protein</fullName>
    </recommendedName>
</protein>
<gene>
    <name evidence="2" type="ORF">Spa11_19260</name>
</gene>
<sequence length="172" mass="19264">MTLIRCTARLRKEMGLKPADLATTGAAKSLLGDWYAHLFFFDRKKCVLFAAEKSLLCFTRLAVTRAELRRLDDLFRDGLFRLLLDEGFASEQATGLFDQCRDVSYAVGVDRSMTGSVTELIRMADHWLNSRGGLKGIDLAELNHDLNTVPMSRTNYERAVPLSMRLLAGASD</sequence>
<feature type="domain" description="DUF6933" evidence="1">
    <location>
        <begin position="3"/>
        <end position="157"/>
    </location>
</feature>
<reference evidence="2 3" key="1">
    <citation type="submission" date="2019-02" db="EMBL/GenBank/DDBJ databases">
        <title>Deep-cultivation of Planctomycetes and their phenomic and genomic characterization uncovers novel biology.</title>
        <authorList>
            <person name="Wiegand S."/>
            <person name="Jogler M."/>
            <person name="Boedeker C."/>
            <person name="Pinto D."/>
            <person name="Vollmers J."/>
            <person name="Rivas-Marin E."/>
            <person name="Kohn T."/>
            <person name="Peeters S.H."/>
            <person name="Heuer A."/>
            <person name="Rast P."/>
            <person name="Oberbeckmann S."/>
            <person name="Bunk B."/>
            <person name="Jeske O."/>
            <person name="Meyerdierks A."/>
            <person name="Storesund J.E."/>
            <person name="Kallscheuer N."/>
            <person name="Luecker S."/>
            <person name="Lage O.M."/>
            <person name="Pohl T."/>
            <person name="Merkel B.J."/>
            <person name="Hornburger P."/>
            <person name="Mueller R.-W."/>
            <person name="Bruemmer F."/>
            <person name="Labrenz M."/>
            <person name="Spormann A.M."/>
            <person name="Op den Camp H."/>
            <person name="Overmann J."/>
            <person name="Amann R."/>
            <person name="Jetten M.S.M."/>
            <person name="Mascher T."/>
            <person name="Medema M.H."/>
            <person name="Devos D.P."/>
            <person name="Kaster A.-K."/>
            <person name="Ovreas L."/>
            <person name="Rohde M."/>
            <person name="Galperin M.Y."/>
            <person name="Jogler C."/>
        </authorList>
    </citation>
    <scope>NUCLEOTIDE SEQUENCE [LARGE SCALE GENOMIC DNA]</scope>
    <source>
        <strain evidence="2 3">Spa11</strain>
    </source>
</reference>
<evidence type="ECO:0000313" key="2">
    <source>
        <dbReference type="EMBL" id="QDV73727.1"/>
    </source>
</evidence>
<organism evidence="2 3">
    <name type="scientific">Botrimarina mediterranea</name>
    <dbReference type="NCBI Taxonomy" id="2528022"/>
    <lineage>
        <taxon>Bacteria</taxon>
        <taxon>Pseudomonadati</taxon>
        <taxon>Planctomycetota</taxon>
        <taxon>Planctomycetia</taxon>
        <taxon>Pirellulales</taxon>
        <taxon>Lacipirellulaceae</taxon>
        <taxon>Botrimarina</taxon>
    </lineage>
</organism>
<name>A0A518K7H9_9BACT</name>
<dbReference type="Proteomes" id="UP000316426">
    <property type="component" value="Chromosome"/>
</dbReference>